<dbReference type="CDD" id="cd03316">
    <property type="entry name" value="MR_like"/>
    <property type="match status" value="1"/>
</dbReference>
<accession>A0A931EXQ1</accession>
<dbReference type="GO" id="GO:0000287">
    <property type="term" value="F:magnesium ion binding"/>
    <property type="evidence" value="ECO:0007669"/>
    <property type="project" value="TreeGrafter"/>
</dbReference>
<evidence type="ECO:0000256" key="2">
    <source>
        <dbReference type="ARBA" id="ARBA00022723"/>
    </source>
</evidence>
<evidence type="ECO:0000313" key="6">
    <source>
        <dbReference type="Proteomes" id="UP000605361"/>
    </source>
</evidence>
<dbReference type="Pfam" id="PF02746">
    <property type="entry name" value="MR_MLE_N"/>
    <property type="match status" value="1"/>
</dbReference>
<dbReference type="Gene3D" id="3.30.390.10">
    <property type="entry name" value="Enolase-like, N-terminal domain"/>
    <property type="match status" value="1"/>
</dbReference>
<dbReference type="Pfam" id="PF13378">
    <property type="entry name" value="MR_MLE_C"/>
    <property type="match status" value="1"/>
</dbReference>
<dbReference type="SUPFAM" id="SSF54826">
    <property type="entry name" value="Enolase N-terminal domain-like"/>
    <property type="match status" value="1"/>
</dbReference>
<dbReference type="RefSeq" id="WP_195894690.1">
    <property type="nucleotide sequence ID" value="NZ_JADOGI010000017.1"/>
</dbReference>
<protein>
    <submittedName>
        <fullName evidence="5">Mandelate racemase/muconate lactonizing enzyme family protein</fullName>
    </submittedName>
</protein>
<comment type="caution">
    <text evidence="5">The sequence shown here is derived from an EMBL/GenBank/DDBJ whole genome shotgun (WGS) entry which is preliminary data.</text>
</comment>
<comment type="cofactor">
    <cofactor evidence="1">
        <name>Mg(2+)</name>
        <dbReference type="ChEBI" id="CHEBI:18420"/>
    </cofactor>
</comment>
<evidence type="ECO:0000256" key="1">
    <source>
        <dbReference type="ARBA" id="ARBA00001946"/>
    </source>
</evidence>
<dbReference type="SMART" id="SM00922">
    <property type="entry name" value="MR_MLE"/>
    <property type="match status" value="1"/>
</dbReference>
<dbReference type="InterPro" id="IPR013341">
    <property type="entry name" value="Mandelate_racemase_N_dom"/>
</dbReference>
<dbReference type="GO" id="GO:0016836">
    <property type="term" value="F:hydro-lyase activity"/>
    <property type="evidence" value="ECO:0007669"/>
    <property type="project" value="TreeGrafter"/>
</dbReference>
<dbReference type="AlphaFoldDB" id="A0A931EXQ1"/>
<dbReference type="InterPro" id="IPR036849">
    <property type="entry name" value="Enolase-like_C_sf"/>
</dbReference>
<dbReference type="SFLD" id="SFLDG00179">
    <property type="entry name" value="mandelate_racemase"/>
    <property type="match status" value="1"/>
</dbReference>
<evidence type="ECO:0000256" key="3">
    <source>
        <dbReference type="ARBA" id="ARBA00022842"/>
    </source>
</evidence>
<keyword evidence="6" id="KW-1185">Reference proteome</keyword>
<dbReference type="InterPro" id="IPR029065">
    <property type="entry name" value="Enolase_C-like"/>
</dbReference>
<dbReference type="SUPFAM" id="SSF51604">
    <property type="entry name" value="Enolase C-terminal domain-like"/>
    <property type="match status" value="1"/>
</dbReference>
<dbReference type="Gene3D" id="3.20.20.120">
    <property type="entry name" value="Enolase-like C-terminal domain"/>
    <property type="match status" value="1"/>
</dbReference>
<evidence type="ECO:0000259" key="4">
    <source>
        <dbReference type="SMART" id="SM00922"/>
    </source>
</evidence>
<dbReference type="GO" id="GO:0016052">
    <property type="term" value="P:carbohydrate catabolic process"/>
    <property type="evidence" value="ECO:0007669"/>
    <property type="project" value="TreeGrafter"/>
</dbReference>
<dbReference type="PANTHER" id="PTHR13794:SF58">
    <property type="entry name" value="MITOCHONDRIAL ENOLASE SUPERFAMILY MEMBER 1"/>
    <property type="match status" value="1"/>
</dbReference>
<keyword evidence="2" id="KW-0479">Metal-binding</keyword>
<evidence type="ECO:0000313" key="5">
    <source>
        <dbReference type="EMBL" id="MBF8185707.1"/>
    </source>
</evidence>
<keyword evidence="3" id="KW-0460">Magnesium</keyword>
<dbReference type="InterPro" id="IPR029017">
    <property type="entry name" value="Enolase-like_N"/>
</dbReference>
<reference evidence="5" key="1">
    <citation type="submission" date="2020-11" db="EMBL/GenBank/DDBJ databases">
        <title>Whole-genome analyses of Nonomuraea sp. K274.</title>
        <authorList>
            <person name="Veyisoglu A."/>
        </authorList>
    </citation>
    <scope>NUCLEOTIDE SEQUENCE</scope>
    <source>
        <strain evidence="5">K274</strain>
    </source>
</reference>
<dbReference type="InterPro" id="IPR046945">
    <property type="entry name" value="RHMD-like"/>
</dbReference>
<feature type="domain" description="Mandelate racemase/muconate lactonizing enzyme C-terminal" evidence="4">
    <location>
        <begin position="126"/>
        <end position="231"/>
    </location>
</feature>
<dbReference type="Proteomes" id="UP000605361">
    <property type="component" value="Unassembled WGS sequence"/>
</dbReference>
<dbReference type="EMBL" id="JADOGI010000017">
    <property type="protein sequence ID" value="MBF8185707.1"/>
    <property type="molecule type" value="Genomic_DNA"/>
</dbReference>
<dbReference type="PANTHER" id="PTHR13794">
    <property type="entry name" value="ENOLASE SUPERFAMILY, MANDELATE RACEMASE"/>
    <property type="match status" value="1"/>
</dbReference>
<gene>
    <name evidence="5" type="ORF">ITP53_08135</name>
</gene>
<name>A0A931EXQ1_9ACTN</name>
<dbReference type="SFLD" id="SFLDS00001">
    <property type="entry name" value="Enolase"/>
    <property type="match status" value="1"/>
</dbReference>
<proteinExistence type="predicted"/>
<organism evidence="5 6">
    <name type="scientific">Nonomuraea cypriaca</name>
    <dbReference type="NCBI Taxonomy" id="1187855"/>
    <lineage>
        <taxon>Bacteria</taxon>
        <taxon>Bacillati</taxon>
        <taxon>Actinomycetota</taxon>
        <taxon>Actinomycetes</taxon>
        <taxon>Streptosporangiales</taxon>
        <taxon>Streptosporangiaceae</taxon>
        <taxon>Nonomuraea</taxon>
    </lineage>
</organism>
<dbReference type="InterPro" id="IPR013342">
    <property type="entry name" value="Mandelate_racemase_C"/>
</dbReference>
<sequence length="363" mass="38947">MKITEIETLTRGPLAVVRVRTDDGAEGIGQAAPYEADTTVRVLHTMVAPMFLGRDPWDAEALVDECLRTHYKLASSFLHRAVAGVETALWDVMGKAAGRPVCQLLGGRARATVPMYASSMSRTISPEDEAERLGGLIAEQGFRAVKIRVGEAMGRDGDAAPGRTERIIGHLREVLGPDADLSADANGGFSVPRAIRVGRMLEEHGYFHFEEPCPFPDLEATAQVAAALDIAVSGGEQDFSLPQFNRMIATRSVDIVQPDIGYIGGVSRARKVAVLAEAAGIPCTPHCANDSLLRVFSLHLAAAMPSCIHPQEWSIETTPWTQDVYGPMPQVTDGAVPVPTAPGWGIELLPSFVHASDHALSRL</sequence>